<protein>
    <submittedName>
        <fullName evidence="1">Uncharacterized protein</fullName>
    </submittedName>
</protein>
<dbReference type="EMBL" id="JBHTAR010000011">
    <property type="protein sequence ID" value="MFC7200457.1"/>
    <property type="molecule type" value="Genomic_DNA"/>
</dbReference>
<dbReference type="RefSeq" id="WP_279527237.1">
    <property type="nucleotide sequence ID" value="NZ_CP122312.1"/>
</dbReference>
<keyword evidence="2" id="KW-1185">Reference proteome</keyword>
<evidence type="ECO:0000313" key="1">
    <source>
        <dbReference type="EMBL" id="MFC7200457.1"/>
    </source>
</evidence>
<comment type="caution">
    <text evidence="1">The sequence shown here is derived from an EMBL/GenBank/DDBJ whole genome shotgun (WGS) entry which is preliminary data.</text>
</comment>
<evidence type="ECO:0000313" key="2">
    <source>
        <dbReference type="Proteomes" id="UP001596447"/>
    </source>
</evidence>
<gene>
    <name evidence="1" type="ORF">ACFQJ9_13720</name>
</gene>
<proteinExistence type="predicted"/>
<organism evidence="1 2">
    <name type="scientific">Halospeciosus flavus</name>
    <dbReference type="NCBI Taxonomy" id="3032283"/>
    <lineage>
        <taxon>Archaea</taxon>
        <taxon>Methanobacteriati</taxon>
        <taxon>Methanobacteriota</taxon>
        <taxon>Stenosarchaea group</taxon>
        <taxon>Halobacteria</taxon>
        <taxon>Halobacteriales</taxon>
        <taxon>Halobacteriaceae</taxon>
        <taxon>Halospeciosus</taxon>
    </lineage>
</organism>
<sequence>MILYSGTGHVDTVAAAFPGEDVVTIDTIDELRDALDGADRAVFVVDPETIDTEAVEEVRQTTDRTVPTVLLSDDPEGVDLDFDAVAGDDPNADEIRTAVERARRVAAYRESVDELYDYSRQHTTGEFNTALLDTRREADQRFADLPPLDSVTIDVLLRERDRQ</sequence>
<dbReference type="Proteomes" id="UP001596447">
    <property type="component" value="Unassembled WGS sequence"/>
</dbReference>
<reference evidence="1 2" key="1">
    <citation type="journal article" date="2019" name="Int. J. Syst. Evol. Microbiol.">
        <title>The Global Catalogue of Microorganisms (GCM) 10K type strain sequencing project: providing services to taxonomists for standard genome sequencing and annotation.</title>
        <authorList>
            <consortium name="The Broad Institute Genomics Platform"/>
            <consortium name="The Broad Institute Genome Sequencing Center for Infectious Disease"/>
            <person name="Wu L."/>
            <person name="Ma J."/>
        </authorList>
    </citation>
    <scope>NUCLEOTIDE SEQUENCE [LARGE SCALE GENOMIC DNA]</scope>
    <source>
        <strain evidence="1 2">XZGYJ-43</strain>
    </source>
</reference>
<name>A0ABD5Z5H5_9EURY</name>
<dbReference type="AlphaFoldDB" id="A0ABD5Z5H5"/>
<accession>A0ABD5Z5H5</accession>